<proteinExistence type="predicted"/>
<organism evidence="1 2">
    <name type="scientific">Roseomonas indoligenes</name>
    <dbReference type="NCBI Taxonomy" id="2820811"/>
    <lineage>
        <taxon>Bacteria</taxon>
        <taxon>Pseudomonadati</taxon>
        <taxon>Pseudomonadota</taxon>
        <taxon>Alphaproteobacteria</taxon>
        <taxon>Acetobacterales</taxon>
        <taxon>Roseomonadaceae</taxon>
        <taxon>Roseomonas</taxon>
    </lineage>
</organism>
<evidence type="ECO:0000313" key="2">
    <source>
        <dbReference type="Proteomes" id="UP000677537"/>
    </source>
</evidence>
<sequence length="63" mass="6548">MTGDDVSAQALALIVRATAEALIQAIEDAVHLGLDVQIGVAQVVDGGLMPQIRVEARPKPEEG</sequence>
<dbReference type="Proteomes" id="UP000677537">
    <property type="component" value="Unassembled WGS sequence"/>
</dbReference>
<comment type="caution">
    <text evidence="1">The sequence shown here is derived from an EMBL/GenBank/DDBJ whole genome shotgun (WGS) entry which is preliminary data.</text>
</comment>
<name>A0A940MX80_9PROT</name>
<reference evidence="1" key="1">
    <citation type="submission" date="2021-03" db="EMBL/GenBank/DDBJ databases">
        <authorList>
            <person name="So Y."/>
        </authorList>
    </citation>
    <scope>NUCLEOTIDE SEQUENCE</scope>
    <source>
        <strain evidence="1">SG15</strain>
    </source>
</reference>
<accession>A0A940MX80</accession>
<protein>
    <submittedName>
        <fullName evidence="1">Uncharacterized protein</fullName>
    </submittedName>
</protein>
<evidence type="ECO:0000313" key="1">
    <source>
        <dbReference type="EMBL" id="MBP0493761.1"/>
    </source>
</evidence>
<keyword evidence="2" id="KW-1185">Reference proteome</keyword>
<dbReference type="EMBL" id="JAGIZA010000007">
    <property type="protein sequence ID" value="MBP0493761.1"/>
    <property type="molecule type" value="Genomic_DNA"/>
</dbReference>
<gene>
    <name evidence="1" type="ORF">J5Y10_13320</name>
</gene>
<dbReference type="AlphaFoldDB" id="A0A940MX80"/>
<dbReference type="RefSeq" id="WP_209374296.1">
    <property type="nucleotide sequence ID" value="NZ_JAGIZA010000007.1"/>
</dbReference>